<dbReference type="EMBL" id="JARKIE010000009">
    <property type="protein sequence ID" value="KAJ7704806.1"/>
    <property type="molecule type" value="Genomic_DNA"/>
</dbReference>
<sequence>MSSPITIPRIRPSLTVVSGGLSLDALDQDFKETKLQLAVKRYFGSKSGQSTSIELVGMANS</sequence>
<name>A0AAD7GT56_MYCRO</name>
<dbReference type="AlphaFoldDB" id="A0AAD7GT56"/>
<reference evidence="1" key="1">
    <citation type="submission" date="2023-03" db="EMBL/GenBank/DDBJ databases">
        <title>Massive genome expansion in bonnet fungi (Mycena s.s.) driven by repeated elements and novel gene families across ecological guilds.</title>
        <authorList>
            <consortium name="Lawrence Berkeley National Laboratory"/>
            <person name="Harder C.B."/>
            <person name="Miyauchi S."/>
            <person name="Viragh M."/>
            <person name="Kuo A."/>
            <person name="Thoen E."/>
            <person name="Andreopoulos B."/>
            <person name="Lu D."/>
            <person name="Skrede I."/>
            <person name="Drula E."/>
            <person name="Henrissat B."/>
            <person name="Morin E."/>
            <person name="Kohler A."/>
            <person name="Barry K."/>
            <person name="LaButti K."/>
            <person name="Morin E."/>
            <person name="Salamov A."/>
            <person name="Lipzen A."/>
            <person name="Mereny Z."/>
            <person name="Hegedus B."/>
            <person name="Baldrian P."/>
            <person name="Stursova M."/>
            <person name="Weitz H."/>
            <person name="Taylor A."/>
            <person name="Grigoriev I.V."/>
            <person name="Nagy L.G."/>
            <person name="Martin F."/>
            <person name="Kauserud H."/>
        </authorList>
    </citation>
    <scope>NUCLEOTIDE SEQUENCE</scope>
    <source>
        <strain evidence="1">CBHHK067</strain>
    </source>
</reference>
<comment type="caution">
    <text evidence="1">The sequence shown here is derived from an EMBL/GenBank/DDBJ whole genome shotgun (WGS) entry which is preliminary data.</text>
</comment>
<accession>A0AAD7GT56</accession>
<proteinExistence type="predicted"/>
<organism evidence="1 2">
    <name type="scientific">Mycena rosella</name>
    <name type="common">Pink bonnet</name>
    <name type="synonym">Agaricus rosellus</name>
    <dbReference type="NCBI Taxonomy" id="1033263"/>
    <lineage>
        <taxon>Eukaryota</taxon>
        <taxon>Fungi</taxon>
        <taxon>Dikarya</taxon>
        <taxon>Basidiomycota</taxon>
        <taxon>Agaricomycotina</taxon>
        <taxon>Agaricomycetes</taxon>
        <taxon>Agaricomycetidae</taxon>
        <taxon>Agaricales</taxon>
        <taxon>Marasmiineae</taxon>
        <taxon>Mycenaceae</taxon>
        <taxon>Mycena</taxon>
    </lineage>
</organism>
<gene>
    <name evidence="1" type="ORF">B0H17DRAFT_1193309</name>
</gene>
<keyword evidence="2" id="KW-1185">Reference proteome</keyword>
<evidence type="ECO:0000313" key="2">
    <source>
        <dbReference type="Proteomes" id="UP001221757"/>
    </source>
</evidence>
<dbReference type="Proteomes" id="UP001221757">
    <property type="component" value="Unassembled WGS sequence"/>
</dbReference>
<evidence type="ECO:0000313" key="1">
    <source>
        <dbReference type="EMBL" id="KAJ7704806.1"/>
    </source>
</evidence>
<protein>
    <submittedName>
        <fullName evidence="1">Uncharacterized protein</fullName>
    </submittedName>
</protein>